<feature type="region of interest" description="Disordered" evidence="2">
    <location>
        <begin position="25"/>
        <end position="60"/>
    </location>
</feature>
<evidence type="ECO:0000259" key="4">
    <source>
        <dbReference type="Pfam" id="PF11611"/>
    </source>
</evidence>
<dbReference type="RefSeq" id="WP_319703470.1">
    <property type="nucleotide sequence ID" value="NZ_JARAWJ010000014.1"/>
</dbReference>
<evidence type="ECO:0000256" key="2">
    <source>
        <dbReference type="SAM" id="MobiDB-lite"/>
    </source>
</evidence>
<feature type="domain" description="DUF4352" evidence="4">
    <location>
        <begin position="73"/>
        <end position="186"/>
    </location>
</feature>
<comment type="caution">
    <text evidence="5">The sequence shown here is derived from an EMBL/GenBank/DDBJ whole genome shotgun (WGS) entry which is preliminary data.</text>
</comment>
<reference evidence="5 6" key="1">
    <citation type="journal article" date="2023" name="Microb. Genom.">
        <title>Mesoterricola silvestris gen. nov., sp. nov., Mesoterricola sediminis sp. nov., Geothrix oryzae sp. nov., Geothrix edaphica sp. nov., Geothrix rubra sp. nov., and Geothrix limicola sp. nov., six novel members of Acidobacteriota isolated from soils.</title>
        <authorList>
            <person name="Weisberg A.J."/>
            <person name="Pearce E."/>
            <person name="Kramer C.G."/>
            <person name="Chang J.H."/>
            <person name="Clarke C.R."/>
        </authorList>
    </citation>
    <scope>NUCLEOTIDE SEQUENCE [LARGE SCALE GENOMIC DNA]</scope>
    <source>
        <strain evidence="5 6">NE20-4-1</strain>
    </source>
</reference>
<accession>A0ABU4MTN6</accession>
<proteinExistence type="predicted"/>
<evidence type="ECO:0000256" key="1">
    <source>
        <dbReference type="ARBA" id="ARBA00022729"/>
    </source>
</evidence>
<dbReference type="Gene3D" id="2.60.40.1240">
    <property type="match status" value="1"/>
</dbReference>
<keyword evidence="1 3" id="KW-0732">Signal</keyword>
<feature type="chain" id="PRO_5047534167" evidence="3">
    <location>
        <begin position="22"/>
        <end position="193"/>
    </location>
</feature>
<dbReference type="PROSITE" id="PS51257">
    <property type="entry name" value="PROKAR_LIPOPROTEIN"/>
    <property type="match status" value="1"/>
</dbReference>
<dbReference type="InterPro" id="IPR029050">
    <property type="entry name" value="Immunoprotect_excell_Ig-like"/>
</dbReference>
<dbReference type="Proteomes" id="UP001282474">
    <property type="component" value="Unassembled WGS sequence"/>
</dbReference>
<evidence type="ECO:0000256" key="3">
    <source>
        <dbReference type="SAM" id="SignalP"/>
    </source>
</evidence>
<dbReference type="Pfam" id="PF11611">
    <property type="entry name" value="DUF4352"/>
    <property type="match status" value="1"/>
</dbReference>
<keyword evidence="6" id="KW-1185">Reference proteome</keyword>
<organism evidence="5 6">
    <name type="scientific">Streptomyces caniscabiei</name>
    <dbReference type="NCBI Taxonomy" id="2746961"/>
    <lineage>
        <taxon>Bacteria</taxon>
        <taxon>Bacillati</taxon>
        <taxon>Actinomycetota</taxon>
        <taxon>Actinomycetes</taxon>
        <taxon>Kitasatosporales</taxon>
        <taxon>Streptomycetaceae</taxon>
        <taxon>Streptomyces</taxon>
    </lineage>
</organism>
<dbReference type="InterPro" id="IPR029051">
    <property type="entry name" value="DUF4352"/>
</dbReference>
<protein>
    <submittedName>
        <fullName evidence="5">DUF4352 domain-containing protein</fullName>
    </submittedName>
</protein>
<evidence type="ECO:0000313" key="5">
    <source>
        <dbReference type="EMBL" id="MDX3039448.1"/>
    </source>
</evidence>
<gene>
    <name evidence="5" type="ORF">PV383_20020</name>
</gene>
<sequence length="193" mass="20568">MRHTRTTTLAALTAATLLALTACTPEESVNTTPKAGTSKSAKKTEEKTEEPPAKKTAAVGDTLTLKGIEDGQQLDVTLKKWLPTAEGASEFDTPQDGKRWAAAQFELVNTGSKVYADSPQNGAKAADSQGQRFDSWFGEIKAGPGMSSDVSLPKGEKALGWIVFEVPKDSKIVSVQFAMNSGFSDQTGQWSVK</sequence>
<feature type="signal peptide" evidence="3">
    <location>
        <begin position="1"/>
        <end position="21"/>
    </location>
</feature>
<evidence type="ECO:0000313" key="6">
    <source>
        <dbReference type="Proteomes" id="UP001282474"/>
    </source>
</evidence>
<dbReference type="EMBL" id="JARAWJ010000014">
    <property type="protein sequence ID" value="MDX3039448.1"/>
    <property type="molecule type" value="Genomic_DNA"/>
</dbReference>
<name>A0ABU4MTN6_9ACTN</name>
<feature type="compositionally biased region" description="Basic and acidic residues" evidence="2">
    <location>
        <begin position="42"/>
        <end position="53"/>
    </location>
</feature>